<dbReference type="EMBL" id="MHOH01000017">
    <property type="protein sequence ID" value="OGZ60596.1"/>
    <property type="molecule type" value="Genomic_DNA"/>
</dbReference>
<dbReference type="Pfam" id="PF00281">
    <property type="entry name" value="Ribosomal_L5"/>
    <property type="match status" value="1"/>
</dbReference>
<sequence length="195" mass="21281">MAETLNLEKLYKDSIAKDLSGEMGGINLYAVPRLNKVVLNVGVGKIVSIRKGGTTEQKKEVELVADLVEGLAQIGGQHPQFIKSKKSISGFKLREGAVVGLRSTLRGKKMYDFVARLIHIGLPRTRDFRGVSAGSVDQHGNLTIGIREASIFPELTPSNFNWGFEATLVTSAKNRDEALELFKKIGIPFSKAGQK</sequence>
<dbReference type="Gene3D" id="3.30.1440.10">
    <property type="match status" value="1"/>
</dbReference>
<dbReference type="PANTHER" id="PTHR11994">
    <property type="entry name" value="60S RIBOSOMAL PROTEIN L11-RELATED"/>
    <property type="match status" value="1"/>
</dbReference>
<feature type="domain" description="Large ribosomal subunit protein uL5 C-terminal" evidence="8">
    <location>
        <begin position="99"/>
        <end position="189"/>
    </location>
</feature>
<evidence type="ECO:0000259" key="7">
    <source>
        <dbReference type="Pfam" id="PF00281"/>
    </source>
</evidence>
<dbReference type="GO" id="GO:0006412">
    <property type="term" value="P:translation"/>
    <property type="evidence" value="ECO:0007669"/>
    <property type="project" value="InterPro"/>
</dbReference>
<proteinExistence type="inferred from homology"/>
<dbReference type="GO" id="GO:1990904">
    <property type="term" value="C:ribonucleoprotein complex"/>
    <property type="evidence" value="ECO:0007669"/>
    <property type="project" value="UniProtKB-KW"/>
</dbReference>
<evidence type="ECO:0000256" key="1">
    <source>
        <dbReference type="ARBA" id="ARBA00008553"/>
    </source>
</evidence>
<dbReference type="SUPFAM" id="SSF55282">
    <property type="entry name" value="RL5-like"/>
    <property type="match status" value="1"/>
</dbReference>
<evidence type="ECO:0000256" key="2">
    <source>
        <dbReference type="ARBA" id="ARBA00022980"/>
    </source>
</evidence>
<dbReference type="InterPro" id="IPR031310">
    <property type="entry name" value="Ribosomal_uL5_N"/>
</dbReference>
<dbReference type="InterPro" id="IPR022803">
    <property type="entry name" value="Ribosomal_uL5_dom_sf"/>
</dbReference>
<dbReference type="Pfam" id="PF00673">
    <property type="entry name" value="Ribosomal_L5_C"/>
    <property type="match status" value="1"/>
</dbReference>
<organism evidence="9 10">
    <name type="scientific">Candidatus Spechtbacteria bacterium RIFCSPLOWO2_01_FULL_43_12</name>
    <dbReference type="NCBI Taxonomy" id="1802162"/>
    <lineage>
        <taxon>Bacteria</taxon>
        <taxon>Candidatus Spechtiibacteriota</taxon>
    </lineage>
</organism>
<dbReference type="FunFam" id="3.30.1440.10:FF:000001">
    <property type="entry name" value="50S ribosomal protein L5"/>
    <property type="match status" value="1"/>
</dbReference>
<dbReference type="InterPro" id="IPR002132">
    <property type="entry name" value="Ribosomal_uL5"/>
</dbReference>
<evidence type="ECO:0000313" key="9">
    <source>
        <dbReference type="EMBL" id="OGZ60596.1"/>
    </source>
</evidence>
<keyword evidence="3 6" id="KW-0687">Ribonucleoprotein</keyword>
<feature type="domain" description="Large ribosomal subunit protein uL5 N-terminal" evidence="7">
    <location>
        <begin position="27"/>
        <end position="94"/>
    </location>
</feature>
<dbReference type="AlphaFoldDB" id="A0A1G2HDN1"/>
<accession>A0A1G2HDN1</accession>
<evidence type="ECO:0000259" key="8">
    <source>
        <dbReference type="Pfam" id="PF00673"/>
    </source>
</evidence>
<dbReference type="GO" id="GO:0003735">
    <property type="term" value="F:structural constituent of ribosome"/>
    <property type="evidence" value="ECO:0007669"/>
    <property type="project" value="InterPro"/>
</dbReference>
<evidence type="ECO:0000313" key="10">
    <source>
        <dbReference type="Proteomes" id="UP000178835"/>
    </source>
</evidence>
<evidence type="ECO:0000256" key="4">
    <source>
        <dbReference type="ARBA" id="ARBA00035245"/>
    </source>
</evidence>
<protein>
    <recommendedName>
        <fullName evidence="4">Large ribosomal subunit protein uL5</fullName>
    </recommendedName>
    <alternativeName>
        <fullName evidence="5">50S ribosomal protein L5</fullName>
    </alternativeName>
</protein>
<evidence type="ECO:0000256" key="5">
    <source>
        <dbReference type="ARBA" id="ARBA00035461"/>
    </source>
</evidence>
<evidence type="ECO:0000256" key="6">
    <source>
        <dbReference type="RuleBase" id="RU003930"/>
    </source>
</evidence>
<comment type="similarity">
    <text evidence="1 6">Belongs to the universal ribosomal protein uL5 family.</text>
</comment>
<evidence type="ECO:0000256" key="3">
    <source>
        <dbReference type="ARBA" id="ARBA00023274"/>
    </source>
</evidence>
<keyword evidence="2 6" id="KW-0689">Ribosomal protein</keyword>
<dbReference type="PIRSF" id="PIRSF002161">
    <property type="entry name" value="Ribosomal_L5"/>
    <property type="match status" value="1"/>
</dbReference>
<comment type="caution">
    <text evidence="9">The sequence shown here is derived from an EMBL/GenBank/DDBJ whole genome shotgun (WGS) entry which is preliminary data.</text>
</comment>
<dbReference type="GO" id="GO:0005840">
    <property type="term" value="C:ribosome"/>
    <property type="evidence" value="ECO:0007669"/>
    <property type="project" value="UniProtKB-KW"/>
</dbReference>
<reference evidence="9 10" key="1">
    <citation type="journal article" date="2016" name="Nat. Commun.">
        <title>Thousands of microbial genomes shed light on interconnected biogeochemical processes in an aquifer system.</title>
        <authorList>
            <person name="Anantharaman K."/>
            <person name="Brown C.T."/>
            <person name="Hug L.A."/>
            <person name="Sharon I."/>
            <person name="Castelle C.J."/>
            <person name="Probst A.J."/>
            <person name="Thomas B.C."/>
            <person name="Singh A."/>
            <person name="Wilkins M.J."/>
            <person name="Karaoz U."/>
            <person name="Brodie E.L."/>
            <person name="Williams K.H."/>
            <person name="Hubbard S.S."/>
            <person name="Banfield J.F."/>
        </authorList>
    </citation>
    <scope>NUCLEOTIDE SEQUENCE [LARGE SCALE GENOMIC DNA]</scope>
</reference>
<gene>
    <name evidence="9" type="ORF">A2919_01815</name>
</gene>
<dbReference type="InterPro" id="IPR031309">
    <property type="entry name" value="Ribosomal_uL5_C"/>
</dbReference>
<name>A0A1G2HDN1_9BACT</name>
<dbReference type="Proteomes" id="UP000178835">
    <property type="component" value="Unassembled WGS sequence"/>
</dbReference>